<gene>
    <name evidence="3" type="ORF">FSZ31_05815</name>
</gene>
<dbReference type="Proteomes" id="UP000321129">
    <property type="component" value="Unassembled WGS sequence"/>
</dbReference>
<evidence type="ECO:0000259" key="1">
    <source>
        <dbReference type="Pfam" id="PF00534"/>
    </source>
</evidence>
<dbReference type="GO" id="GO:0016758">
    <property type="term" value="F:hexosyltransferase activity"/>
    <property type="evidence" value="ECO:0007669"/>
    <property type="project" value="TreeGrafter"/>
</dbReference>
<dbReference type="Pfam" id="PF13439">
    <property type="entry name" value="Glyco_transf_4"/>
    <property type="match status" value="1"/>
</dbReference>
<keyword evidence="3" id="KW-0808">Transferase</keyword>
<proteinExistence type="predicted"/>
<protein>
    <submittedName>
        <fullName evidence="3">Glycosyltransferase</fullName>
    </submittedName>
</protein>
<dbReference type="AlphaFoldDB" id="A0A5C6ULR3"/>
<dbReference type="EMBL" id="VOPY01000001">
    <property type="protein sequence ID" value="TXC74222.1"/>
    <property type="molecule type" value="Genomic_DNA"/>
</dbReference>
<evidence type="ECO:0000259" key="2">
    <source>
        <dbReference type="Pfam" id="PF13439"/>
    </source>
</evidence>
<organism evidence="3 4">
    <name type="scientific">Flavisphingopyxis soli</name>
    <dbReference type="NCBI Taxonomy" id="2601267"/>
    <lineage>
        <taxon>Bacteria</taxon>
        <taxon>Pseudomonadati</taxon>
        <taxon>Pseudomonadota</taxon>
        <taxon>Alphaproteobacteria</taxon>
        <taxon>Sphingomonadales</taxon>
        <taxon>Sphingopyxidaceae</taxon>
        <taxon>Flavisphingopyxis</taxon>
    </lineage>
</organism>
<dbReference type="PANTHER" id="PTHR45947">
    <property type="entry name" value="SULFOQUINOVOSYL TRANSFERASE SQD2"/>
    <property type="match status" value="1"/>
</dbReference>
<sequence>MDRRDPAVSRSAPPAARPKVRVLGKYYAPFEGGIEHVTRIAAEALVGNADVEVFAFAHDGGGSEEVMAGVRVRRFATQIVLASQPISLGYALAVLRGRYDVLIVHTPNILANLAWLVRRLILGDRARLVVVHHMDMHGRPMLRAPSRWLYDRLLARANRVVVTSMKNAQVSADIRVACDIVAIPLGIDPDDCVVADAARSAARERRQALAGDAPVVGFVGRHARYKGLDVLMRALALMPGVHAIVAGEGSESDAARALARDLGIGPRVHFIGRISHDEKLGLLATIDIFAFPSTEITEAFGIAQLEAMAVGAPVVASNLPTGVSDISIDRQTALTVPPGDPQALAGALGTMIADRALAAHLAERARTHVLDHFTEAGMQTAYRELVVALLEARAQ</sequence>
<keyword evidence="4" id="KW-1185">Reference proteome</keyword>
<comment type="caution">
    <text evidence="3">The sequence shown here is derived from an EMBL/GenBank/DDBJ whole genome shotgun (WGS) entry which is preliminary data.</text>
</comment>
<dbReference type="SUPFAM" id="SSF53756">
    <property type="entry name" value="UDP-Glycosyltransferase/glycogen phosphorylase"/>
    <property type="match status" value="1"/>
</dbReference>
<feature type="domain" description="Glycosyl transferase family 1" evidence="1">
    <location>
        <begin position="206"/>
        <end position="367"/>
    </location>
</feature>
<dbReference type="InterPro" id="IPR001296">
    <property type="entry name" value="Glyco_trans_1"/>
</dbReference>
<accession>A0A5C6ULR3</accession>
<dbReference type="PANTHER" id="PTHR45947:SF3">
    <property type="entry name" value="SULFOQUINOVOSYL TRANSFERASE SQD2"/>
    <property type="match status" value="1"/>
</dbReference>
<evidence type="ECO:0000313" key="3">
    <source>
        <dbReference type="EMBL" id="TXC74222.1"/>
    </source>
</evidence>
<feature type="domain" description="Glycosyltransferase subfamily 4-like N-terminal" evidence="2">
    <location>
        <begin position="32"/>
        <end position="190"/>
    </location>
</feature>
<reference evidence="3 4" key="1">
    <citation type="submission" date="2019-08" db="EMBL/GenBank/DDBJ databases">
        <title>Sphingorhabdus soil sp. nov., isolated from arctic soil.</title>
        <authorList>
            <person name="Liu Y."/>
        </authorList>
    </citation>
    <scope>NUCLEOTIDE SEQUENCE [LARGE SCALE GENOMIC DNA]</scope>
    <source>
        <strain evidence="3 4">D-2Q-5-6</strain>
    </source>
</reference>
<dbReference type="RefSeq" id="WP_147122157.1">
    <property type="nucleotide sequence ID" value="NZ_VOPY01000001.1"/>
</dbReference>
<dbReference type="Gene3D" id="3.40.50.2000">
    <property type="entry name" value="Glycogen Phosphorylase B"/>
    <property type="match status" value="2"/>
</dbReference>
<evidence type="ECO:0000313" key="4">
    <source>
        <dbReference type="Proteomes" id="UP000321129"/>
    </source>
</evidence>
<dbReference type="Pfam" id="PF00534">
    <property type="entry name" value="Glycos_transf_1"/>
    <property type="match status" value="1"/>
</dbReference>
<dbReference type="InterPro" id="IPR028098">
    <property type="entry name" value="Glyco_trans_4-like_N"/>
</dbReference>
<dbReference type="OrthoDB" id="529131at2"/>
<dbReference type="InterPro" id="IPR050194">
    <property type="entry name" value="Glycosyltransferase_grp1"/>
</dbReference>
<name>A0A5C6ULR3_9SPHN</name>